<keyword evidence="6" id="KW-1185">Reference proteome</keyword>
<evidence type="ECO:0000259" key="4">
    <source>
        <dbReference type="PROSITE" id="PS01124"/>
    </source>
</evidence>
<keyword evidence="2 5" id="KW-0238">DNA-binding</keyword>
<organism evidence="5 6">
    <name type="scientific">Chitinophaga dinghuensis</name>
    <dbReference type="NCBI Taxonomy" id="1539050"/>
    <lineage>
        <taxon>Bacteria</taxon>
        <taxon>Pseudomonadati</taxon>
        <taxon>Bacteroidota</taxon>
        <taxon>Chitinophagia</taxon>
        <taxon>Chitinophagales</taxon>
        <taxon>Chitinophagaceae</taxon>
        <taxon>Chitinophaga</taxon>
    </lineage>
</organism>
<dbReference type="SUPFAM" id="SSF46689">
    <property type="entry name" value="Homeodomain-like"/>
    <property type="match status" value="1"/>
</dbReference>
<evidence type="ECO:0000313" key="5">
    <source>
        <dbReference type="EMBL" id="RAJ79996.1"/>
    </source>
</evidence>
<evidence type="ECO:0000256" key="2">
    <source>
        <dbReference type="ARBA" id="ARBA00023125"/>
    </source>
</evidence>
<evidence type="ECO:0000256" key="3">
    <source>
        <dbReference type="ARBA" id="ARBA00023163"/>
    </source>
</evidence>
<dbReference type="AlphaFoldDB" id="A0A327VYJ0"/>
<dbReference type="Pfam" id="PF12833">
    <property type="entry name" value="HTH_18"/>
    <property type="match status" value="1"/>
</dbReference>
<dbReference type="Proteomes" id="UP000249819">
    <property type="component" value="Unassembled WGS sequence"/>
</dbReference>
<feature type="domain" description="HTH araC/xylS-type" evidence="4">
    <location>
        <begin position="153"/>
        <end position="252"/>
    </location>
</feature>
<dbReference type="GO" id="GO:0043565">
    <property type="term" value="F:sequence-specific DNA binding"/>
    <property type="evidence" value="ECO:0007669"/>
    <property type="project" value="InterPro"/>
</dbReference>
<dbReference type="InterPro" id="IPR050204">
    <property type="entry name" value="AraC_XylS_family_regulators"/>
</dbReference>
<dbReference type="PROSITE" id="PS01124">
    <property type="entry name" value="HTH_ARAC_FAMILY_2"/>
    <property type="match status" value="1"/>
</dbReference>
<dbReference type="InterPro" id="IPR046532">
    <property type="entry name" value="DUF6597"/>
</dbReference>
<dbReference type="EMBL" id="QLMA01000005">
    <property type="protein sequence ID" value="RAJ79996.1"/>
    <property type="molecule type" value="Genomic_DNA"/>
</dbReference>
<dbReference type="InterPro" id="IPR018060">
    <property type="entry name" value="HTH_AraC"/>
</dbReference>
<dbReference type="InterPro" id="IPR009057">
    <property type="entry name" value="Homeodomain-like_sf"/>
</dbReference>
<evidence type="ECO:0000313" key="6">
    <source>
        <dbReference type="Proteomes" id="UP000249819"/>
    </source>
</evidence>
<dbReference type="PANTHER" id="PTHR46796">
    <property type="entry name" value="HTH-TYPE TRANSCRIPTIONAL ACTIVATOR RHAS-RELATED"/>
    <property type="match status" value="1"/>
</dbReference>
<gene>
    <name evidence="5" type="ORF">CLV59_105102</name>
</gene>
<evidence type="ECO:0000256" key="1">
    <source>
        <dbReference type="ARBA" id="ARBA00023015"/>
    </source>
</evidence>
<dbReference type="SMART" id="SM00342">
    <property type="entry name" value="HTH_ARAC"/>
    <property type="match status" value="1"/>
</dbReference>
<sequence length="263" mass="30121">MFRYHEYPVLPPASNYIKKCWVLDNSRSGIALEGKQVLPNGCFNIAFIHGPGINIDGCRGHHFLQAGNYLCGQLTTSIRIHLHGYTKIFLVQFYPWAPAHFLDEPLTETADTFVPLELLQHRLAFQFDVTDEQQIQAYFHRYFSQSLPITPAWQACQLIREHRGNIPVHTVAGEFGRSGRYLEMMFRETIGISPKTYAGIIRIRSLIDRLQTSGDKLRLTSMALDQGFYDQAHFIRSFKTMVSVSPGKFKSDDFLLSRHGSSY</sequence>
<protein>
    <submittedName>
        <fullName evidence="5">AraC-like DNA-binding protein</fullName>
    </submittedName>
</protein>
<comment type="caution">
    <text evidence="5">The sequence shown here is derived from an EMBL/GenBank/DDBJ whole genome shotgun (WGS) entry which is preliminary data.</text>
</comment>
<dbReference type="InterPro" id="IPR018062">
    <property type="entry name" value="HTH_AraC-typ_CS"/>
</dbReference>
<dbReference type="RefSeq" id="WP_111593027.1">
    <property type="nucleotide sequence ID" value="NZ_QLMA01000005.1"/>
</dbReference>
<dbReference type="PANTHER" id="PTHR46796:SF13">
    <property type="entry name" value="HTH-TYPE TRANSCRIPTIONAL ACTIVATOR RHAS"/>
    <property type="match status" value="1"/>
</dbReference>
<dbReference type="Pfam" id="PF20240">
    <property type="entry name" value="DUF6597"/>
    <property type="match status" value="1"/>
</dbReference>
<proteinExistence type="predicted"/>
<reference evidence="5 6" key="1">
    <citation type="submission" date="2018-06" db="EMBL/GenBank/DDBJ databases">
        <title>Genomic Encyclopedia of Archaeal and Bacterial Type Strains, Phase II (KMG-II): from individual species to whole genera.</title>
        <authorList>
            <person name="Goeker M."/>
        </authorList>
    </citation>
    <scope>NUCLEOTIDE SEQUENCE [LARGE SCALE GENOMIC DNA]</scope>
    <source>
        <strain evidence="5 6">DSM 29821</strain>
    </source>
</reference>
<dbReference type="OrthoDB" id="655946at2"/>
<dbReference type="Gene3D" id="1.10.10.60">
    <property type="entry name" value="Homeodomain-like"/>
    <property type="match status" value="1"/>
</dbReference>
<accession>A0A327VYJ0</accession>
<dbReference type="GO" id="GO:0003700">
    <property type="term" value="F:DNA-binding transcription factor activity"/>
    <property type="evidence" value="ECO:0007669"/>
    <property type="project" value="InterPro"/>
</dbReference>
<keyword evidence="3" id="KW-0804">Transcription</keyword>
<dbReference type="PROSITE" id="PS00041">
    <property type="entry name" value="HTH_ARAC_FAMILY_1"/>
    <property type="match status" value="1"/>
</dbReference>
<keyword evidence="1" id="KW-0805">Transcription regulation</keyword>
<name>A0A327VYJ0_9BACT</name>